<keyword evidence="5" id="KW-0408">Iron</keyword>
<dbReference type="GO" id="GO:0003824">
    <property type="term" value="F:catalytic activity"/>
    <property type="evidence" value="ECO:0007669"/>
    <property type="project" value="InterPro"/>
</dbReference>
<accession>A0A0F9E5Z7</accession>
<dbReference type="InterPro" id="IPR007197">
    <property type="entry name" value="rSAM"/>
</dbReference>
<name>A0A0F9E5Z7_9ZZZZ</name>
<reference evidence="8" key="1">
    <citation type="journal article" date="2015" name="Nature">
        <title>Complex archaea that bridge the gap between prokaryotes and eukaryotes.</title>
        <authorList>
            <person name="Spang A."/>
            <person name="Saw J.H."/>
            <person name="Jorgensen S.L."/>
            <person name="Zaremba-Niedzwiedzka K."/>
            <person name="Martijn J."/>
            <person name="Lind A.E."/>
            <person name="van Eijk R."/>
            <person name="Schleper C."/>
            <person name="Guy L."/>
            <person name="Ettema T.J."/>
        </authorList>
    </citation>
    <scope>NUCLEOTIDE SEQUENCE</scope>
</reference>
<dbReference type="SFLD" id="SFLDS00029">
    <property type="entry name" value="Radical_SAM"/>
    <property type="match status" value="1"/>
</dbReference>
<dbReference type="InterPro" id="IPR013785">
    <property type="entry name" value="Aldolase_TIM"/>
</dbReference>
<organism evidence="8">
    <name type="scientific">marine sediment metagenome</name>
    <dbReference type="NCBI Taxonomy" id="412755"/>
    <lineage>
        <taxon>unclassified sequences</taxon>
        <taxon>metagenomes</taxon>
        <taxon>ecological metagenomes</taxon>
    </lineage>
</organism>
<comment type="cofactor">
    <cofactor evidence="1">
        <name>[4Fe-4S] cluster</name>
        <dbReference type="ChEBI" id="CHEBI:49883"/>
    </cofactor>
</comment>
<evidence type="ECO:0000256" key="3">
    <source>
        <dbReference type="ARBA" id="ARBA00022691"/>
    </source>
</evidence>
<dbReference type="Pfam" id="PF04055">
    <property type="entry name" value="Radical_SAM"/>
    <property type="match status" value="1"/>
</dbReference>
<evidence type="ECO:0000256" key="4">
    <source>
        <dbReference type="ARBA" id="ARBA00022723"/>
    </source>
</evidence>
<keyword evidence="4" id="KW-0479">Metal-binding</keyword>
<feature type="non-terminal residue" evidence="8">
    <location>
        <position position="1"/>
    </location>
</feature>
<keyword evidence="3" id="KW-0949">S-adenosyl-L-methionine</keyword>
<dbReference type="InterPro" id="IPR023885">
    <property type="entry name" value="4Fe4S-binding_SPASM_dom"/>
</dbReference>
<evidence type="ECO:0000256" key="2">
    <source>
        <dbReference type="ARBA" id="ARBA00022485"/>
    </source>
</evidence>
<dbReference type="AlphaFoldDB" id="A0A0F9E5Z7"/>
<evidence type="ECO:0000256" key="6">
    <source>
        <dbReference type="ARBA" id="ARBA00023014"/>
    </source>
</evidence>
<dbReference type="SFLD" id="SFLDG01387">
    <property type="entry name" value="BtrN-like_SPASM_domain_contain"/>
    <property type="match status" value="1"/>
</dbReference>
<dbReference type="GO" id="GO:0046872">
    <property type="term" value="F:metal ion binding"/>
    <property type="evidence" value="ECO:0007669"/>
    <property type="project" value="UniProtKB-KW"/>
</dbReference>
<dbReference type="PANTHER" id="PTHR11228">
    <property type="entry name" value="RADICAL SAM DOMAIN PROTEIN"/>
    <property type="match status" value="1"/>
</dbReference>
<evidence type="ECO:0000313" key="8">
    <source>
        <dbReference type="EMBL" id="KKL19483.1"/>
    </source>
</evidence>
<dbReference type="CDD" id="cd21109">
    <property type="entry name" value="SPASM"/>
    <property type="match status" value="1"/>
</dbReference>
<evidence type="ECO:0000256" key="5">
    <source>
        <dbReference type="ARBA" id="ARBA00023004"/>
    </source>
</evidence>
<dbReference type="InterPro" id="IPR050377">
    <property type="entry name" value="Radical_SAM_PqqE_MftC-like"/>
</dbReference>
<dbReference type="SFLD" id="SFLDG01067">
    <property type="entry name" value="SPASM/twitch_domain_containing"/>
    <property type="match status" value="1"/>
</dbReference>
<dbReference type="InterPro" id="IPR034391">
    <property type="entry name" value="AdoMet-like_SPASM_containing"/>
</dbReference>
<keyword evidence="2" id="KW-0004">4Fe-4S</keyword>
<sequence>LNYSMVNRSLTMGQPDRPLNQSTISTLKAFRGGQAAGEFLPSYYGIEVTRHCNFACTMCPHRHYKRNEKGHMDWSLFRSVVDQVADSAEIIKLHWVGEPLLHPRIAEMIRYARDRSSARLHLSTNASLLTRELAEDIRTAGLDRITFSLDSANASTYNTIRINGDYDTVVGNVEHFVEAVESKGGPLCEVKLIQMTRNSDQIESFRRKWSTYETVAVNIMWLSDWAGNVRGFEDESPYINPVSRRSRTPCSDLWFKMQVNWMGQIALCCFDAFGSHILGDFRTDSLAEIWHSQTVRELRKQHLQHRFPAPCASCRDWAQPQEYEFWYTDEQYKTDPGLIWLADPLTDH</sequence>
<keyword evidence="6" id="KW-0411">Iron-sulfur</keyword>
<evidence type="ECO:0000259" key="7">
    <source>
        <dbReference type="PROSITE" id="PS51918"/>
    </source>
</evidence>
<dbReference type="SUPFAM" id="SSF102114">
    <property type="entry name" value="Radical SAM enzymes"/>
    <property type="match status" value="1"/>
</dbReference>
<protein>
    <recommendedName>
        <fullName evidence="7">Radical SAM core domain-containing protein</fullName>
    </recommendedName>
</protein>
<gene>
    <name evidence="8" type="ORF">LCGC14_2465000</name>
</gene>
<dbReference type="InterPro" id="IPR058240">
    <property type="entry name" value="rSAM_sf"/>
</dbReference>
<dbReference type="Pfam" id="PF13186">
    <property type="entry name" value="SPASM"/>
    <property type="match status" value="1"/>
</dbReference>
<dbReference type="CDD" id="cd01335">
    <property type="entry name" value="Radical_SAM"/>
    <property type="match status" value="1"/>
</dbReference>
<comment type="caution">
    <text evidence="8">The sequence shown here is derived from an EMBL/GenBank/DDBJ whole genome shotgun (WGS) entry which is preliminary data.</text>
</comment>
<feature type="domain" description="Radical SAM core" evidence="7">
    <location>
        <begin position="38"/>
        <end position="256"/>
    </location>
</feature>
<dbReference type="Gene3D" id="3.20.20.70">
    <property type="entry name" value="Aldolase class I"/>
    <property type="match status" value="1"/>
</dbReference>
<dbReference type="GO" id="GO:0051536">
    <property type="term" value="F:iron-sulfur cluster binding"/>
    <property type="evidence" value="ECO:0007669"/>
    <property type="project" value="UniProtKB-KW"/>
</dbReference>
<evidence type="ECO:0000256" key="1">
    <source>
        <dbReference type="ARBA" id="ARBA00001966"/>
    </source>
</evidence>
<dbReference type="PROSITE" id="PS51918">
    <property type="entry name" value="RADICAL_SAM"/>
    <property type="match status" value="1"/>
</dbReference>
<proteinExistence type="predicted"/>
<dbReference type="PANTHER" id="PTHR11228:SF7">
    <property type="entry name" value="PQQA PEPTIDE CYCLASE"/>
    <property type="match status" value="1"/>
</dbReference>
<dbReference type="EMBL" id="LAZR01038473">
    <property type="protein sequence ID" value="KKL19483.1"/>
    <property type="molecule type" value="Genomic_DNA"/>
</dbReference>